<sequence>MLLQIFPSSVCTHFFIYLICRMHSLCPAVWSKHRQGIEKNVKGRLHNSLCSYQVTWRLNNCTTILENYWINVKNYL</sequence>
<comment type="caution">
    <text evidence="1">The sequence shown here is derived from an EMBL/GenBank/DDBJ whole genome shotgun (WGS) entry which is preliminary data.</text>
</comment>
<accession>A0A922FD08</accession>
<reference evidence="1" key="1">
    <citation type="submission" date="2021-01" db="EMBL/GenBank/DDBJ databases">
        <authorList>
            <person name="Lovell J.T."/>
            <person name="Bentley N."/>
            <person name="Bhattarai G."/>
            <person name="Jenkins J.W."/>
            <person name="Sreedasyam A."/>
            <person name="Alarcon Y."/>
            <person name="Bock C."/>
            <person name="Boston L."/>
            <person name="Carlson J."/>
            <person name="Cervantes K."/>
            <person name="Clermont K."/>
            <person name="Krom N."/>
            <person name="Kubenka K."/>
            <person name="Mamidi S."/>
            <person name="Mattison C."/>
            <person name="Monteros M."/>
            <person name="Pisani C."/>
            <person name="Plott C."/>
            <person name="Rajasekar S."/>
            <person name="Rhein H.S."/>
            <person name="Rohla C."/>
            <person name="Song M."/>
            <person name="Hilaire R.S."/>
            <person name="Shu S."/>
            <person name="Wells L."/>
            <person name="Wang X."/>
            <person name="Webber J."/>
            <person name="Heerema R.J."/>
            <person name="Klein P."/>
            <person name="Conner P."/>
            <person name="Grauke L."/>
            <person name="Grimwood J."/>
            <person name="Schmutz J."/>
            <person name="Randall J.J."/>
        </authorList>
    </citation>
    <scope>NUCLEOTIDE SEQUENCE</scope>
    <source>
        <tissue evidence="1">Leaf</tissue>
    </source>
</reference>
<protein>
    <submittedName>
        <fullName evidence="1">Uncharacterized protein</fullName>
    </submittedName>
</protein>
<dbReference type="Proteomes" id="UP000811246">
    <property type="component" value="Chromosome 4"/>
</dbReference>
<evidence type="ECO:0000313" key="2">
    <source>
        <dbReference type="Proteomes" id="UP000811246"/>
    </source>
</evidence>
<evidence type="ECO:0000313" key="1">
    <source>
        <dbReference type="EMBL" id="KAG6718542.1"/>
    </source>
</evidence>
<dbReference type="EMBL" id="CM031828">
    <property type="protein sequence ID" value="KAG6718542.1"/>
    <property type="molecule type" value="Genomic_DNA"/>
</dbReference>
<gene>
    <name evidence="1" type="ORF">I3842_04G155900</name>
</gene>
<proteinExistence type="predicted"/>
<dbReference type="AlphaFoldDB" id="A0A922FD08"/>
<organism evidence="1 2">
    <name type="scientific">Carya illinoinensis</name>
    <name type="common">Pecan</name>
    <dbReference type="NCBI Taxonomy" id="32201"/>
    <lineage>
        <taxon>Eukaryota</taxon>
        <taxon>Viridiplantae</taxon>
        <taxon>Streptophyta</taxon>
        <taxon>Embryophyta</taxon>
        <taxon>Tracheophyta</taxon>
        <taxon>Spermatophyta</taxon>
        <taxon>Magnoliopsida</taxon>
        <taxon>eudicotyledons</taxon>
        <taxon>Gunneridae</taxon>
        <taxon>Pentapetalae</taxon>
        <taxon>rosids</taxon>
        <taxon>fabids</taxon>
        <taxon>Fagales</taxon>
        <taxon>Juglandaceae</taxon>
        <taxon>Carya</taxon>
    </lineage>
</organism>
<name>A0A922FD08_CARIL</name>